<organism evidence="2">
    <name type="scientific">Mizugakiibacter sediminis</name>
    <dbReference type="NCBI Taxonomy" id="1475481"/>
    <lineage>
        <taxon>Bacteria</taxon>
        <taxon>Pseudomonadati</taxon>
        <taxon>Pseudomonadota</taxon>
        <taxon>Gammaproteobacteria</taxon>
        <taxon>Lysobacterales</taxon>
        <taxon>Rhodanobacteraceae</taxon>
        <taxon>Mizugakiibacter</taxon>
    </lineage>
</organism>
<reference evidence="2" key="1">
    <citation type="submission" date="2015-08" db="EMBL/GenBank/DDBJ databases">
        <title>Complete DNA Sequence of Pseudomonas syringae pv. actinidiae, the Causal Agent of Kiwifruit Canker Disease.</title>
        <authorList>
            <person name="Rikkerink E.H.A."/>
            <person name="Fineran P.C."/>
        </authorList>
    </citation>
    <scope>NUCLEOTIDE SEQUENCE</scope>
    <source>
        <strain evidence="2">SkMP5</strain>
    </source>
</reference>
<keyword evidence="1" id="KW-0812">Transmembrane</keyword>
<feature type="transmembrane region" description="Helical" evidence="1">
    <location>
        <begin position="12"/>
        <end position="31"/>
    </location>
</feature>
<keyword evidence="1" id="KW-1133">Transmembrane helix</keyword>
<sequence length="235" mass="25128">MSAARRAPGIRVQLLWLFGLLLATGAIVIVLDEYRQRAEIAALTHLHDDALAGLRATKAVSDAYGLDVVDTAFRVRNYLLGWEQGVAVLDRAQASIAAAWTQLERSSMPPEQRALLEEIARARGDADRASARLRAILQAQDIHALGRFADTELYPAIDPVTTRLNFLADLKMQEAGQLLAAQTAAARLVGAHALAGAAEAIEHAARGEGVTAARRLTEDAHAALDALRAWSASAA</sequence>
<dbReference type="STRING" id="1475481.GCA_000953855_02549"/>
<gene>
    <name evidence="2" type="ORF">MBSD_n2502</name>
</gene>
<keyword evidence="1" id="KW-0472">Membrane</keyword>
<protein>
    <submittedName>
        <fullName evidence="2">Signal transduction four helix bundle sensory module</fullName>
    </submittedName>
</protein>
<keyword evidence="3" id="KW-1185">Reference proteome</keyword>
<name>A0A0K8QRB5_9GAMM</name>
<dbReference type="Proteomes" id="UP000253740">
    <property type="component" value="Unassembled WGS sequence"/>
</dbReference>
<evidence type="ECO:0000313" key="3">
    <source>
        <dbReference type="Proteomes" id="UP000253740"/>
    </source>
</evidence>
<accession>A0A0K8QRB5</accession>
<evidence type="ECO:0000256" key="1">
    <source>
        <dbReference type="SAM" id="Phobius"/>
    </source>
</evidence>
<proteinExistence type="predicted"/>
<evidence type="ECO:0000313" key="2">
    <source>
        <dbReference type="EMBL" id="GAP67186.1"/>
    </source>
</evidence>
<dbReference type="EMBL" id="DF970247">
    <property type="protein sequence ID" value="GAP67186.1"/>
    <property type="molecule type" value="Genomic_DNA"/>
</dbReference>
<dbReference type="AlphaFoldDB" id="A0A0K8QRB5"/>